<feature type="transmembrane region" description="Helical" evidence="6">
    <location>
        <begin position="109"/>
        <end position="135"/>
    </location>
</feature>
<dbReference type="RefSeq" id="WP_044646377.1">
    <property type="nucleotide sequence ID" value="NZ_JTHP01000021.1"/>
</dbReference>
<comment type="caution">
    <text evidence="8">The sequence shown here is derived from an EMBL/GenBank/DDBJ whole genome shotgun (WGS) entry which is preliminary data.</text>
</comment>
<feature type="transmembrane region" description="Helical" evidence="6">
    <location>
        <begin position="233"/>
        <end position="252"/>
    </location>
</feature>
<feature type="transmembrane region" description="Helical" evidence="6">
    <location>
        <begin position="55"/>
        <end position="75"/>
    </location>
</feature>
<feature type="transmembrane region" description="Helical" evidence="6">
    <location>
        <begin position="526"/>
        <end position="548"/>
    </location>
</feature>
<dbReference type="Pfam" id="PF02687">
    <property type="entry name" value="FtsX"/>
    <property type="match status" value="1"/>
</dbReference>
<feature type="transmembrane region" description="Helical" evidence="6">
    <location>
        <begin position="155"/>
        <end position="175"/>
    </location>
</feature>
<dbReference type="OrthoDB" id="1705903at2"/>
<keyword evidence="5 6" id="KW-0472">Membrane</keyword>
<dbReference type="PANTHER" id="PTHR46795:SF3">
    <property type="entry name" value="ABC TRANSPORTER PERMEASE"/>
    <property type="match status" value="1"/>
</dbReference>
<keyword evidence="9" id="KW-1185">Reference proteome</keyword>
<reference evidence="8 9" key="1">
    <citation type="submission" date="2014-11" db="EMBL/GenBank/DDBJ databases">
        <title>Draft Genome Sequences of Paenibacillus polymyxa NRRL B-30509 and Paenibacillus terrae NRRL B-30644, Strains from a Poultry Environment that Produce Tridecaptin A and Paenicidins.</title>
        <authorList>
            <person name="van Belkum M.J."/>
            <person name="Lohans C.T."/>
            <person name="Vederas J.C."/>
        </authorList>
    </citation>
    <scope>NUCLEOTIDE SEQUENCE [LARGE SCALE GENOMIC DNA]</scope>
    <source>
        <strain evidence="8 9">NRRL B-30644</strain>
    </source>
</reference>
<dbReference type="InterPro" id="IPR003838">
    <property type="entry name" value="ABC3_permease_C"/>
</dbReference>
<dbReference type="AlphaFoldDB" id="A0A0D7X5L8"/>
<evidence type="ECO:0000256" key="4">
    <source>
        <dbReference type="ARBA" id="ARBA00022989"/>
    </source>
</evidence>
<dbReference type="Proteomes" id="UP000032534">
    <property type="component" value="Unassembled WGS sequence"/>
</dbReference>
<dbReference type="GO" id="GO:0005886">
    <property type="term" value="C:plasma membrane"/>
    <property type="evidence" value="ECO:0007669"/>
    <property type="project" value="UniProtKB-SubCell"/>
</dbReference>
<dbReference type="EMBL" id="JTHP01000021">
    <property type="protein sequence ID" value="KJD45292.1"/>
    <property type="molecule type" value="Genomic_DNA"/>
</dbReference>
<feature type="transmembrane region" description="Helical" evidence="6">
    <location>
        <begin position="18"/>
        <end position="35"/>
    </location>
</feature>
<dbReference type="PANTHER" id="PTHR46795">
    <property type="entry name" value="ABC TRANSPORTER PERMEASE-RELATED-RELATED"/>
    <property type="match status" value="1"/>
</dbReference>
<evidence type="ECO:0000256" key="2">
    <source>
        <dbReference type="ARBA" id="ARBA00022475"/>
    </source>
</evidence>
<feature type="transmembrane region" description="Helical" evidence="6">
    <location>
        <begin position="583"/>
        <end position="601"/>
    </location>
</feature>
<dbReference type="PIRSF" id="PIRSF018968">
    <property type="entry name" value="ABC_permease_BceB"/>
    <property type="match status" value="1"/>
</dbReference>
<dbReference type="InterPro" id="IPR027022">
    <property type="entry name" value="ABC_permease_BceB-typ"/>
</dbReference>
<dbReference type="GO" id="GO:0055085">
    <property type="term" value="P:transmembrane transport"/>
    <property type="evidence" value="ECO:0007669"/>
    <property type="project" value="UniProtKB-UniRule"/>
</dbReference>
<evidence type="ECO:0000256" key="6">
    <source>
        <dbReference type="PIRNR" id="PIRNR018968"/>
    </source>
</evidence>
<feature type="transmembrane region" description="Helical" evidence="6">
    <location>
        <begin position="290"/>
        <end position="314"/>
    </location>
</feature>
<feature type="domain" description="ABC3 transporter permease C-terminal" evidence="7">
    <location>
        <begin position="60"/>
        <end position="178"/>
    </location>
</feature>
<evidence type="ECO:0000256" key="1">
    <source>
        <dbReference type="ARBA" id="ARBA00004651"/>
    </source>
</evidence>
<keyword evidence="2 6" id="KW-1003">Cell membrane</keyword>
<name>A0A0D7X5L8_9BACL</name>
<sequence length="646" mass="72607">MNINQLILKNLEKNLKNYYLYVFALIFSVALYFAFVTLQYDPSMDEVKGSVKGAASIRAASVLLVAIVCIFLMYANNIFIKRRSKEIGLFQLIGMTKNKIFRILSAENLILYFSSLFIGIGVGFSFSKLVIMILFKTTGVEAIATLYFSNQALTQTLIVFCIIYLLIMLMNYSFIKRQSILSLFRVTSTTEGKIKKISIYEMIIGIIGVSFIALGYYVSSKLFGGDFTSMNELFMAMVFILGSVIIGTLLFYKGSIRFISNIIRKSKGGYLNINEVLSLSSIMFRMKSNALLLTIITTVSALAIGLLSLSYIAYYSADQAAEDNVPSHFAMTNVPDAEKFKTLLQEHDIQYREKKIEVIQVSVNTAQIMETPLEGLNIGANSTTLPVISDQSVKGTDVSPGQTILTGYNDVSQKFMSLKSFGPLDLKGKKEVIHQQYLGLKKEYVIPYYFTAGGLPTVIVDETIFERLKKDVNPEIQKKSSLYIGIDMMNEEQIKEADRLFKTANFSGQQTSRLEMSSNQKRNMGVIMFVVGFLGLTFLITSGCILYFKQMDESEDEKANYTVLRKLGFTQGDLLRGIKIKQLFNFGIPLVVGLSHSYFAVQSGWFLFGTEVWMPMIIVMVLYTALYSIFGILSILYYKKVIKAAL</sequence>
<proteinExistence type="inferred from homology"/>
<keyword evidence="6" id="KW-0813">Transport</keyword>
<evidence type="ECO:0000259" key="7">
    <source>
        <dbReference type="Pfam" id="PF02687"/>
    </source>
</evidence>
<keyword evidence="4 6" id="KW-1133">Transmembrane helix</keyword>
<evidence type="ECO:0000313" key="9">
    <source>
        <dbReference type="Proteomes" id="UP000032534"/>
    </source>
</evidence>
<evidence type="ECO:0000313" key="8">
    <source>
        <dbReference type="EMBL" id="KJD45292.1"/>
    </source>
</evidence>
<keyword evidence="3 6" id="KW-0812">Transmembrane</keyword>
<feature type="transmembrane region" description="Helical" evidence="6">
    <location>
        <begin position="613"/>
        <end position="638"/>
    </location>
</feature>
<comment type="subcellular location">
    <subcellularLocation>
        <location evidence="1 6">Cell membrane</location>
        <topology evidence="1 6">Multi-pass membrane protein</topology>
    </subcellularLocation>
</comment>
<evidence type="ECO:0000256" key="3">
    <source>
        <dbReference type="ARBA" id="ARBA00022692"/>
    </source>
</evidence>
<feature type="transmembrane region" description="Helical" evidence="6">
    <location>
        <begin position="199"/>
        <end position="218"/>
    </location>
</feature>
<organism evidence="8 9">
    <name type="scientific">Paenibacillus terrae</name>
    <dbReference type="NCBI Taxonomy" id="159743"/>
    <lineage>
        <taxon>Bacteria</taxon>
        <taxon>Bacillati</taxon>
        <taxon>Bacillota</taxon>
        <taxon>Bacilli</taxon>
        <taxon>Bacillales</taxon>
        <taxon>Paenibacillaceae</taxon>
        <taxon>Paenibacillus</taxon>
    </lineage>
</organism>
<gene>
    <name evidence="8" type="ORF">QD47_12170</name>
</gene>
<dbReference type="PATRIC" id="fig|159743.3.peg.2715"/>
<evidence type="ECO:0000256" key="5">
    <source>
        <dbReference type="ARBA" id="ARBA00023136"/>
    </source>
</evidence>
<comment type="similarity">
    <text evidence="6">Belongs to the ABC-4 integral membrane protein family.</text>
</comment>
<protein>
    <submittedName>
        <fullName evidence="8">Bacitracin ABC transporter permease</fullName>
    </submittedName>
</protein>
<accession>A0A0D7X5L8</accession>
<dbReference type="InterPro" id="IPR052536">
    <property type="entry name" value="ABC-4_Integral_Memb_Prot"/>
</dbReference>